<protein>
    <submittedName>
        <fullName evidence="1">Uncharacterized protein</fullName>
    </submittedName>
</protein>
<sequence>WRSLAPCRPHVLRGGTDLMRQVSDAEFPLAPEEKMKQRLRPYPGRSRFNMTLEPQNAAGTAVNLSDQEFRAAGSAVFLAHRLALDGPKNKSLESQGTLPTIDSWSGEKGNSWGSFDERVQHFNRATPSEFTQQLRDDFGLRDNTIAGAGGIAWPANQARQAWTGLPVTPVKLLNLDS</sequence>
<dbReference type="EMBL" id="CAMXCT030003448">
    <property type="protein sequence ID" value="CAL4791891.1"/>
    <property type="molecule type" value="Genomic_DNA"/>
</dbReference>
<evidence type="ECO:0000313" key="1">
    <source>
        <dbReference type="EMBL" id="CAI4004579.1"/>
    </source>
</evidence>
<feature type="non-terminal residue" evidence="1">
    <location>
        <position position="1"/>
    </location>
</feature>
<dbReference type="Proteomes" id="UP001152797">
    <property type="component" value="Unassembled WGS sequence"/>
</dbReference>
<evidence type="ECO:0000313" key="3">
    <source>
        <dbReference type="Proteomes" id="UP001152797"/>
    </source>
</evidence>
<dbReference type="AlphaFoldDB" id="A0A9P1D6B3"/>
<name>A0A9P1D6B3_9DINO</name>
<comment type="caution">
    <text evidence="1">The sequence shown here is derived from an EMBL/GenBank/DDBJ whole genome shotgun (WGS) entry which is preliminary data.</text>
</comment>
<accession>A0A9P1D6B3</accession>
<dbReference type="EMBL" id="CAMXCT020003448">
    <property type="protein sequence ID" value="CAL1157954.1"/>
    <property type="molecule type" value="Genomic_DNA"/>
</dbReference>
<evidence type="ECO:0000313" key="2">
    <source>
        <dbReference type="EMBL" id="CAL4791891.1"/>
    </source>
</evidence>
<keyword evidence="3" id="KW-1185">Reference proteome</keyword>
<organism evidence="1">
    <name type="scientific">Cladocopium goreaui</name>
    <dbReference type="NCBI Taxonomy" id="2562237"/>
    <lineage>
        <taxon>Eukaryota</taxon>
        <taxon>Sar</taxon>
        <taxon>Alveolata</taxon>
        <taxon>Dinophyceae</taxon>
        <taxon>Suessiales</taxon>
        <taxon>Symbiodiniaceae</taxon>
        <taxon>Cladocopium</taxon>
    </lineage>
</organism>
<dbReference type="EMBL" id="CAMXCT010003448">
    <property type="protein sequence ID" value="CAI4004579.1"/>
    <property type="molecule type" value="Genomic_DNA"/>
</dbReference>
<gene>
    <name evidence="1" type="ORF">C1SCF055_LOCUS30359</name>
</gene>
<reference evidence="1" key="1">
    <citation type="submission" date="2022-10" db="EMBL/GenBank/DDBJ databases">
        <authorList>
            <person name="Chen Y."/>
            <person name="Dougan E. K."/>
            <person name="Chan C."/>
            <person name="Rhodes N."/>
            <person name="Thang M."/>
        </authorList>
    </citation>
    <scope>NUCLEOTIDE SEQUENCE</scope>
</reference>
<reference evidence="2 3" key="2">
    <citation type="submission" date="2024-05" db="EMBL/GenBank/DDBJ databases">
        <authorList>
            <person name="Chen Y."/>
            <person name="Shah S."/>
            <person name="Dougan E. K."/>
            <person name="Thang M."/>
            <person name="Chan C."/>
        </authorList>
    </citation>
    <scope>NUCLEOTIDE SEQUENCE [LARGE SCALE GENOMIC DNA]</scope>
</reference>
<proteinExistence type="predicted"/>